<evidence type="ECO:0000256" key="3">
    <source>
        <dbReference type="SAM" id="MobiDB-lite"/>
    </source>
</evidence>
<evidence type="ECO:0000313" key="6">
    <source>
        <dbReference type="Proteomes" id="UP000027456"/>
    </source>
</evidence>
<dbReference type="AlphaFoldDB" id="A0A074RNY1"/>
<evidence type="ECO:0000313" key="5">
    <source>
        <dbReference type="EMBL" id="KEP48741.1"/>
    </source>
</evidence>
<proteinExistence type="predicted"/>
<dbReference type="Gene3D" id="3.40.50.300">
    <property type="entry name" value="P-loop containing nucleotide triphosphate hydrolases"/>
    <property type="match status" value="1"/>
</dbReference>
<name>A0A074RNY1_9AGAM</name>
<dbReference type="HOGENOM" id="CLU_000288_6_10_1"/>
<dbReference type="SUPFAM" id="SSF52540">
    <property type="entry name" value="P-loop containing nucleoside triphosphate hydrolases"/>
    <property type="match status" value="1"/>
</dbReference>
<dbReference type="InterPro" id="IPR056884">
    <property type="entry name" value="NPHP3-like_N"/>
</dbReference>
<dbReference type="Proteomes" id="UP000027456">
    <property type="component" value="Unassembled WGS sequence"/>
</dbReference>
<feature type="domain" description="Nephrocystin 3-like N-terminal" evidence="4">
    <location>
        <begin position="205"/>
        <end position="369"/>
    </location>
</feature>
<keyword evidence="2" id="KW-0175">Coiled coil</keyword>
<accession>A0A074RNY1</accession>
<dbReference type="OrthoDB" id="3146578at2759"/>
<keyword evidence="6" id="KW-1185">Reference proteome</keyword>
<feature type="coiled-coil region" evidence="2">
    <location>
        <begin position="133"/>
        <end position="160"/>
    </location>
</feature>
<reference evidence="5 6" key="1">
    <citation type="submission" date="2013-12" db="EMBL/GenBank/DDBJ databases">
        <authorList>
            <person name="Cubeta M."/>
            <person name="Pakala S."/>
            <person name="Fedorova N."/>
            <person name="Thomas E."/>
            <person name="Dean R."/>
            <person name="Jabaji S."/>
            <person name="Neate S."/>
            <person name="Toda T."/>
            <person name="Tavantzis S."/>
            <person name="Vilgalys R."/>
            <person name="Bharathan N."/>
            <person name="Pakala S."/>
            <person name="Losada L.S."/>
            <person name="Zafar N."/>
            <person name="Nierman W."/>
        </authorList>
    </citation>
    <scope>NUCLEOTIDE SEQUENCE [LARGE SCALE GENOMIC DNA]</scope>
    <source>
        <strain evidence="5 6">123E</strain>
    </source>
</reference>
<dbReference type="EMBL" id="AZST01000463">
    <property type="protein sequence ID" value="KEP48741.1"/>
    <property type="molecule type" value="Genomic_DNA"/>
</dbReference>
<evidence type="ECO:0000256" key="1">
    <source>
        <dbReference type="ARBA" id="ARBA00022737"/>
    </source>
</evidence>
<dbReference type="PANTHER" id="PTHR10039:SF17">
    <property type="entry name" value="FUNGAL STAND N-TERMINAL GOODBYE DOMAIN-CONTAINING PROTEIN-RELATED"/>
    <property type="match status" value="1"/>
</dbReference>
<evidence type="ECO:0000259" key="4">
    <source>
        <dbReference type="Pfam" id="PF24883"/>
    </source>
</evidence>
<sequence length="710" mass="79871">MSDGAHSCPSIQAKAGRSRQRRAKDMVPVMVSKLKTSMGLLQRGWDKLPLLQPLGEAAEALRDVLDVIGIAPDNMEELQDMSLDLEEWSIILAGYLQDSKPNSVPEQVQHLISVLKKETEYIRQQSVRRTTRLDECDQKMDKLEQSYSRIEKAFRQLQVDASLSTWKIADKTRKHLLLDAMAPAHAAQYDSSYADKIDRGPCLEGTRETVLEDIRKWIYNPDNTQGYWVNGMAGTGKTTIAYSICRELAGNGRLGASFFASRASAECSDVSKVLPTIAYQLAHVSYAYQHVLCQALERQMDVAQRKMAVQFEHLIQLPLREMVDALPKGLVVVIDALDECTDPKSTELVIRMLLRHASKLPIRFLLMSRPEPAISNAILSKDNGSTPTLHLHSLEEQLVKADIKRYLTVSLARVKPTDDQIEWLVEQAGALFIYAATLVRYILATELGVDPAARLKSILATRTMEATKKHRAIDNLYGAILEPVLQGEGREEYEVKAIQQVLWTVVCVQEAVTLKTLAILAQLDEDKVSQALRPMKSLIHISEGSGVVSTLHASFPEFMLDFSRSGPCCCDAKAHNQYLAIQCLALLDKHAPCACCCDAMAHNQYLATQCLALLDKHAPCIDSLRKPELFYARRFWIKHLRRGTIWGTFFQSLNTFKCLRLLANWELIDVLFFAYVNPLYVPPEFLLCRETTYVKSLITTGLWLGFLIFA</sequence>
<dbReference type="InterPro" id="IPR027417">
    <property type="entry name" value="P-loop_NTPase"/>
</dbReference>
<gene>
    <name evidence="5" type="ORF">V565_116870</name>
</gene>
<dbReference type="Pfam" id="PF24883">
    <property type="entry name" value="NPHP3_N"/>
    <property type="match status" value="1"/>
</dbReference>
<feature type="region of interest" description="Disordered" evidence="3">
    <location>
        <begin position="1"/>
        <end position="24"/>
    </location>
</feature>
<keyword evidence="1" id="KW-0677">Repeat</keyword>
<evidence type="ECO:0000256" key="2">
    <source>
        <dbReference type="SAM" id="Coils"/>
    </source>
</evidence>
<dbReference type="PANTHER" id="PTHR10039">
    <property type="entry name" value="AMELOGENIN"/>
    <property type="match status" value="1"/>
</dbReference>
<protein>
    <submittedName>
        <fullName evidence="5">Putative vegetative incompatibility protein HET-E-1</fullName>
    </submittedName>
</protein>
<comment type="caution">
    <text evidence="5">The sequence shown here is derived from an EMBL/GenBank/DDBJ whole genome shotgun (WGS) entry which is preliminary data.</text>
</comment>
<organism evidence="5 6">
    <name type="scientific">Rhizoctonia solani 123E</name>
    <dbReference type="NCBI Taxonomy" id="1423351"/>
    <lineage>
        <taxon>Eukaryota</taxon>
        <taxon>Fungi</taxon>
        <taxon>Dikarya</taxon>
        <taxon>Basidiomycota</taxon>
        <taxon>Agaricomycotina</taxon>
        <taxon>Agaricomycetes</taxon>
        <taxon>Cantharellales</taxon>
        <taxon>Ceratobasidiaceae</taxon>
        <taxon>Rhizoctonia</taxon>
    </lineage>
</organism>
<dbReference type="STRING" id="1423351.A0A074RNY1"/>